<dbReference type="PROSITE" id="PS51891">
    <property type="entry name" value="CENP_V_GFA"/>
    <property type="match status" value="1"/>
</dbReference>
<dbReference type="AlphaFoldDB" id="A0A6G1L579"/>
<dbReference type="SUPFAM" id="SSF51316">
    <property type="entry name" value="Mss4-like"/>
    <property type="match status" value="1"/>
</dbReference>
<keyword evidence="3" id="KW-0862">Zinc</keyword>
<dbReference type="EMBL" id="ML995851">
    <property type="protein sequence ID" value="KAF2767850.1"/>
    <property type="molecule type" value="Genomic_DNA"/>
</dbReference>
<proteinExistence type="inferred from homology"/>
<evidence type="ECO:0000313" key="7">
    <source>
        <dbReference type="Proteomes" id="UP000799436"/>
    </source>
</evidence>
<keyword evidence="4" id="KW-0456">Lyase</keyword>
<accession>A0A6G1L579</accession>
<keyword evidence="2" id="KW-0479">Metal-binding</keyword>
<feature type="domain" description="CENP-V/GFA" evidence="5">
    <location>
        <begin position="4"/>
        <end position="120"/>
    </location>
</feature>
<evidence type="ECO:0000256" key="3">
    <source>
        <dbReference type="ARBA" id="ARBA00022833"/>
    </source>
</evidence>
<dbReference type="InterPro" id="IPR011057">
    <property type="entry name" value="Mss4-like_sf"/>
</dbReference>
<dbReference type="OrthoDB" id="1601230at2759"/>
<protein>
    <recommendedName>
        <fullName evidence="5">CENP-V/GFA domain-containing protein</fullName>
    </recommendedName>
</protein>
<evidence type="ECO:0000256" key="4">
    <source>
        <dbReference type="ARBA" id="ARBA00023239"/>
    </source>
</evidence>
<dbReference type="Pfam" id="PF04828">
    <property type="entry name" value="GFA"/>
    <property type="match status" value="1"/>
</dbReference>
<evidence type="ECO:0000256" key="1">
    <source>
        <dbReference type="ARBA" id="ARBA00005495"/>
    </source>
</evidence>
<dbReference type="GO" id="GO:0046872">
    <property type="term" value="F:metal ion binding"/>
    <property type="evidence" value="ECO:0007669"/>
    <property type="project" value="UniProtKB-KW"/>
</dbReference>
<sequence>MSAYEGKCHCGHHQWEVTLNNDQTKHILCHCDTCKILSGSAYTLNQIIPKSALKITKGGEPSCYSYKGDSGKSVNCYYCPHCTSHIYHHQEVMGPDTIVLRTGLLPKGRKEFPVGAEIYGKDKLSWEPKIAETFDVLPPS</sequence>
<dbReference type="PANTHER" id="PTHR33337:SF30">
    <property type="entry name" value="DUF636 DOMAIN PROTEIN (AFU_ORTHOLOGUE AFUA_1G03180)"/>
    <property type="match status" value="1"/>
</dbReference>
<reference evidence="6" key="1">
    <citation type="journal article" date="2020" name="Stud. Mycol.">
        <title>101 Dothideomycetes genomes: a test case for predicting lifestyles and emergence of pathogens.</title>
        <authorList>
            <person name="Haridas S."/>
            <person name="Albert R."/>
            <person name="Binder M."/>
            <person name="Bloem J."/>
            <person name="Labutti K."/>
            <person name="Salamov A."/>
            <person name="Andreopoulos B."/>
            <person name="Baker S."/>
            <person name="Barry K."/>
            <person name="Bills G."/>
            <person name="Bluhm B."/>
            <person name="Cannon C."/>
            <person name="Castanera R."/>
            <person name="Culley D."/>
            <person name="Daum C."/>
            <person name="Ezra D."/>
            <person name="Gonzalez J."/>
            <person name="Henrissat B."/>
            <person name="Kuo A."/>
            <person name="Liang C."/>
            <person name="Lipzen A."/>
            <person name="Lutzoni F."/>
            <person name="Magnuson J."/>
            <person name="Mondo S."/>
            <person name="Nolan M."/>
            <person name="Ohm R."/>
            <person name="Pangilinan J."/>
            <person name="Park H.-J."/>
            <person name="Ramirez L."/>
            <person name="Alfaro M."/>
            <person name="Sun H."/>
            <person name="Tritt A."/>
            <person name="Yoshinaga Y."/>
            <person name="Zwiers L.-H."/>
            <person name="Turgeon B."/>
            <person name="Goodwin S."/>
            <person name="Spatafora J."/>
            <person name="Crous P."/>
            <person name="Grigoriev I."/>
        </authorList>
    </citation>
    <scope>NUCLEOTIDE SEQUENCE</scope>
    <source>
        <strain evidence="6">CBS 116005</strain>
    </source>
</reference>
<comment type="similarity">
    <text evidence="1">Belongs to the Gfa family.</text>
</comment>
<dbReference type="PANTHER" id="PTHR33337">
    <property type="entry name" value="GFA DOMAIN-CONTAINING PROTEIN"/>
    <property type="match status" value="1"/>
</dbReference>
<evidence type="ECO:0000313" key="6">
    <source>
        <dbReference type="EMBL" id="KAF2767850.1"/>
    </source>
</evidence>
<dbReference type="Proteomes" id="UP000799436">
    <property type="component" value="Unassembled WGS sequence"/>
</dbReference>
<organism evidence="6 7">
    <name type="scientific">Teratosphaeria nubilosa</name>
    <dbReference type="NCBI Taxonomy" id="161662"/>
    <lineage>
        <taxon>Eukaryota</taxon>
        <taxon>Fungi</taxon>
        <taxon>Dikarya</taxon>
        <taxon>Ascomycota</taxon>
        <taxon>Pezizomycotina</taxon>
        <taxon>Dothideomycetes</taxon>
        <taxon>Dothideomycetidae</taxon>
        <taxon>Mycosphaerellales</taxon>
        <taxon>Teratosphaeriaceae</taxon>
        <taxon>Teratosphaeria</taxon>
    </lineage>
</organism>
<name>A0A6G1L579_9PEZI</name>
<dbReference type="InterPro" id="IPR006913">
    <property type="entry name" value="CENP-V/GFA"/>
</dbReference>
<keyword evidence="7" id="KW-1185">Reference proteome</keyword>
<evidence type="ECO:0000259" key="5">
    <source>
        <dbReference type="PROSITE" id="PS51891"/>
    </source>
</evidence>
<dbReference type="Gene3D" id="3.90.1590.10">
    <property type="entry name" value="glutathione-dependent formaldehyde- activating enzyme (gfa)"/>
    <property type="match status" value="1"/>
</dbReference>
<evidence type="ECO:0000256" key="2">
    <source>
        <dbReference type="ARBA" id="ARBA00022723"/>
    </source>
</evidence>
<dbReference type="GO" id="GO:0016846">
    <property type="term" value="F:carbon-sulfur lyase activity"/>
    <property type="evidence" value="ECO:0007669"/>
    <property type="project" value="InterPro"/>
</dbReference>
<gene>
    <name evidence="6" type="ORF">EJ03DRAFT_275333</name>
</gene>